<reference evidence="1" key="2">
    <citation type="submission" date="2020-09" db="EMBL/GenBank/DDBJ databases">
        <authorList>
            <person name="Sun Q."/>
            <person name="Kim S."/>
        </authorList>
    </citation>
    <scope>NUCLEOTIDE SEQUENCE</scope>
    <source>
        <strain evidence="1">KCTC 32255</strain>
    </source>
</reference>
<proteinExistence type="predicted"/>
<name>A0A918PNR9_9SPHN</name>
<sequence length="59" mass="6442">MAAVVHDVVIEGGDAVREPIVAHELPHVLDRIEFGTFGRQRQGVMLAGMSSFPDMCHPD</sequence>
<organism evidence="1 2">
    <name type="scientific">Novosphingobium colocasiae</name>
    <dbReference type="NCBI Taxonomy" id="1256513"/>
    <lineage>
        <taxon>Bacteria</taxon>
        <taxon>Pseudomonadati</taxon>
        <taxon>Pseudomonadota</taxon>
        <taxon>Alphaproteobacteria</taxon>
        <taxon>Sphingomonadales</taxon>
        <taxon>Sphingomonadaceae</taxon>
        <taxon>Novosphingobium</taxon>
    </lineage>
</organism>
<keyword evidence="2" id="KW-1185">Reference proteome</keyword>
<dbReference type="Proteomes" id="UP000648075">
    <property type="component" value="Unassembled WGS sequence"/>
</dbReference>
<gene>
    <name evidence="1" type="ORF">GCM10011614_35170</name>
</gene>
<dbReference type="AlphaFoldDB" id="A0A918PNR9"/>
<accession>A0A918PNR9</accession>
<protein>
    <submittedName>
        <fullName evidence="1">Uncharacterized protein</fullName>
    </submittedName>
</protein>
<comment type="caution">
    <text evidence="1">The sequence shown here is derived from an EMBL/GenBank/DDBJ whole genome shotgun (WGS) entry which is preliminary data.</text>
</comment>
<evidence type="ECO:0000313" key="2">
    <source>
        <dbReference type="Proteomes" id="UP000648075"/>
    </source>
</evidence>
<dbReference type="EMBL" id="BMZA01000039">
    <property type="protein sequence ID" value="GGZ17622.1"/>
    <property type="molecule type" value="Genomic_DNA"/>
</dbReference>
<evidence type="ECO:0000313" key="1">
    <source>
        <dbReference type="EMBL" id="GGZ17622.1"/>
    </source>
</evidence>
<reference evidence="1" key="1">
    <citation type="journal article" date="2014" name="Int. J. Syst. Evol. Microbiol.">
        <title>Complete genome sequence of Corynebacterium casei LMG S-19264T (=DSM 44701T), isolated from a smear-ripened cheese.</title>
        <authorList>
            <consortium name="US DOE Joint Genome Institute (JGI-PGF)"/>
            <person name="Walter F."/>
            <person name="Albersmeier A."/>
            <person name="Kalinowski J."/>
            <person name="Ruckert C."/>
        </authorList>
    </citation>
    <scope>NUCLEOTIDE SEQUENCE</scope>
    <source>
        <strain evidence="1">KCTC 32255</strain>
    </source>
</reference>